<dbReference type="GO" id="GO:0008270">
    <property type="term" value="F:zinc ion binding"/>
    <property type="evidence" value="ECO:0007669"/>
    <property type="project" value="UniProtKB-KW"/>
</dbReference>
<dbReference type="SMART" id="SM00355">
    <property type="entry name" value="ZnF_C2H2"/>
    <property type="match status" value="5"/>
</dbReference>
<feature type="domain" description="C2H2-type" evidence="7">
    <location>
        <begin position="323"/>
        <end position="350"/>
    </location>
</feature>
<feature type="compositionally biased region" description="Polar residues" evidence="6">
    <location>
        <begin position="32"/>
        <end position="49"/>
    </location>
</feature>
<dbReference type="PANTHER" id="PTHR16515:SF54">
    <property type="entry name" value="GROWTH FACTOR-INDEPENDENT 1B TRANSCRIPTION REPRESSOR"/>
    <property type="match status" value="1"/>
</dbReference>
<dbReference type="AlphaFoldDB" id="A0AAD9QTH9"/>
<keyword evidence="3 5" id="KW-0863">Zinc-finger</keyword>
<feature type="domain" description="C2H2-type" evidence="7">
    <location>
        <begin position="267"/>
        <end position="294"/>
    </location>
</feature>
<dbReference type="PANTHER" id="PTHR16515">
    <property type="entry name" value="PR DOMAIN ZINC FINGER PROTEIN"/>
    <property type="match status" value="1"/>
</dbReference>
<dbReference type="FunFam" id="3.30.160.60:FF:000176">
    <property type="entry name" value="zinc finger protein 70"/>
    <property type="match status" value="1"/>
</dbReference>
<feature type="region of interest" description="Disordered" evidence="6">
    <location>
        <begin position="1"/>
        <end position="110"/>
    </location>
</feature>
<dbReference type="Gene3D" id="3.30.160.60">
    <property type="entry name" value="Classic Zinc Finger"/>
    <property type="match status" value="5"/>
</dbReference>
<keyword evidence="4" id="KW-0862">Zinc</keyword>
<accession>A0AAD9QTH9</accession>
<comment type="caution">
    <text evidence="8">The sequence shown here is derived from an EMBL/GenBank/DDBJ whole genome shotgun (WGS) entry which is preliminary data.</text>
</comment>
<dbReference type="EMBL" id="JARQWQ010000015">
    <property type="protein sequence ID" value="KAK2567072.1"/>
    <property type="molecule type" value="Genomic_DNA"/>
</dbReference>
<dbReference type="PROSITE" id="PS50157">
    <property type="entry name" value="ZINC_FINGER_C2H2_2"/>
    <property type="match status" value="5"/>
</dbReference>
<dbReference type="Proteomes" id="UP001249851">
    <property type="component" value="Unassembled WGS sequence"/>
</dbReference>
<gene>
    <name evidence="8" type="ORF">P5673_008862</name>
</gene>
<dbReference type="FunFam" id="3.30.160.60:FF:000100">
    <property type="entry name" value="Zinc finger 45-like"/>
    <property type="match status" value="1"/>
</dbReference>
<reference evidence="8" key="2">
    <citation type="journal article" date="2023" name="Science">
        <title>Genomic signatures of disease resistance in endangered staghorn corals.</title>
        <authorList>
            <person name="Vollmer S.V."/>
            <person name="Selwyn J.D."/>
            <person name="Despard B.A."/>
            <person name="Roesel C.L."/>
        </authorList>
    </citation>
    <scope>NUCLEOTIDE SEQUENCE</scope>
    <source>
        <strain evidence="8">K2</strain>
    </source>
</reference>
<name>A0AAD9QTH9_ACRCE</name>
<dbReference type="FunFam" id="3.30.160.60:FF:000345">
    <property type="entry name" value="Zinc finger protein Gfi-1"/>
    <property type="match status" value="1"/>
</dbReference>
<evidence type="ECO:0000259" key="7">
    <source>
        <dbReference type="PROSITE" id="PS50157"/>
    </source>
</evidence>
<reference evidence="8" key="1">
    <citation type="journal article" date="2023" name="G3 (Bethesda)">
        <title>Whole genome assembly and annotation of the endangered Caribbean coral Acropora cervicornis.</title>
        <authorList>
            <person name="Selwyn J.D."/>
            <person name="Vollmer S.V."/>
        </authorList>
    </citation>
    <scope>NUCLEOTIDE SEQUENCE</scope>
    <source>
        <strain evidence="8">K2</strain>
    </source>
</reference>
<evidence type="ECO:0000256" key="1">
    <source>
        <dbReference type="ARBA" id="ARBA00022723"/>
    </source>
</evidence>
<dbReference type="GO" id="GO:0005634">
    <property type="term" value="C:nucleus"/>
    <property type="evidence" value="ECO:0007669"/>
    <property type="project" value="TreeGrafter"/>
</dbReference>
<evidence type="ECO:0000313" key="8">
    <source>
        <dbReference type="EMBL" id="KAK2567072.1"/>
    </source>
</evidence>
<evidence type="ECO:0000256" key="6">
    <source>
        <dbReference type="SAM" id="MobiDB-lite"/>
    </source>
</evidence>
<feature type="domain" description="C2H2-type" evidence="7">
    <location>
        <begin position="379"/>
        <end position="405"/>
    </location>
</feature>
<evidence type="ECO:0000313" key="9">
    <source>
        <dbReference type="Proteomes" id="UP001249851"/>
    </source>
</evidence>
<proteinExistence type="predicted"/>
<dbReference type="SUPFAM" id="SSF57667">
    <property type="entry name" value="beta-beta-alpha zinc fingers"/>
    <property type="match status" value="3"/>
</dbReference>
<evidence type="ECO:0000256" key="2">
    <source>
        <dbReference type="ARBA" id="ARBA00022737"/>
    </source>
</evidence>
<evidence type="ECO:0000256" key="5">
    <source>
        <dbReference type="PROSITE-ProRule" id="PRU00042"/>
    </source>
</evidence>
<dbReference type="PROSITE" id="PS00028">
    <property type="entry name" value="ZINC_FINGER_C2H2_1"/>
    <property type="match status" value="5"/>
</dbReference>
<organism evidence="8 9">
    <name type="scientific">Acropora cervicornis</name>
    <name type="common">Staghorn coral</name>
    <dbReference type="NCBI Taxonomy" id="6130"/>
    <lineage>
        <taxon>Eukaryota</taxon>
        <taxon>Metazoa</taxon>
        <taxon>Cnidaria</taxon>
        <taxon>Anthozoa</taxon>
        <taxon>Hexacorallia</taxon>
        <taxon>Scleractinia</taxon>
        <taxon>Astrocoeniina</taxon>
        <taxon>Acroporidae</taxon>
        <taxon>Acropora</taxon>
    </lineage>
</organism>
<keyword evidence="2" id="KW-0677">Repeat</keyword>
<feature type="domain" description="C2H2-type" evidence="7">
    <location>
        <begin position="295"/>
        <end position="322"/>
    </location>
</feature>
<dbReference type="InterPro" id="IPR050331">
    <property type="entry name" value="Zinc_finger"/>
</dbReference>
<keyword evidence="1" id="KW-0479">Metal-binding</keyword>
<evidence type="ECO:0000256" key="3">
    <source>
        <dbReference type="ARBA" id="ARBA00022771"/>
    </source>
</evidence>
<feature type="domain" description="C2H2-type" evidence="7">
    <location>
        <begin position="351"/>
        <end position="378"/>
    </location>
</feature>
<keyword evidence="9" id="KW-1185">Reference proteome</keyword>
<dbReference type="InterPro" id="IPR036236">
    <property type="entry name" value="Znf_C2H2_sf"/>
</dbReference>
<sequence>MPRAFLVRTKPVAATSEESPQGFGTGIEEGKQSQSSKVNEVSGPLSTSTGEKENDSQGTFKHGSDSINTSGSEGECEADKSALGGQVEIKVNNEKTSERTYPTQSRDEKVCHKDERPLFNSSGLSLDSEIRLLPNLAEFKEQCHSDPFWKTPSLPLWNCFQQTQGEAKSFTRWMQQWAQTMRLQTLTPGIPFGDTHVIPIGDYQGMYRHCGALMPQEGCTNKKNIEIEEKQFPRESFQEVNYTEVNQGKDHSMGNERRPRSMTKQLYHCQVCDKVFNNSISLKQHMIVHSSKKPFQCKSCGKSFKRSSTLSTHMLIHSDTRPFECHFCGKRFHQKSDMKKHTYIHTGEKPHQCSFCGKSFSQSSNLITHCRKHKGFKPFSCEECGISFMRKVDLRRHLYTHEMED</sequence>
<dbReference type="Pfam" id="PF00096">
    <property type="entry name" value="zf-C2H2"/>
    <property type="match status" value="5"/>
</dbReference>
<protein>
    <submittedName>
        <fullName evidence="8">Zinc finger protein Gfi-1b</fullName>
    </submittedName>
</protein>
<dbReference type="GO" id="GO:0010468">
    <property type="term" value="P:regulation of gene expression"/>
    <property type="evidence" value="ECO:0007669"/>
    <property type="project" value="TreeGrafter"/>
</dbReference>
<dbReference type="InterPro" id="IPR013087">
    <property type="entry name" value="Znf_C2H2_type"/>
</dbReference>
<dbReference type="FunFam" id="3.30.160.60:FF:002812">
    <property type="entry name" value="Neuroectoderm-expressed 2, isoform B"/>
    <property type="match status" value="1"/>
</dbReference>
<evidence type="ECO:0000256" key="4">
    <source>
        <dbReference type="ARBA" id="ARBA00022833"/>
    </source>
</evidence>